<evidence type="ECO:0000313" key="2">
    <source>
        <dbReference type="Proteomes" id="UP001445472"/>
    </source>
</evidence>
<gene>
    <name evidence="1" type="ORF">ABT276_32080</name>
</gene>
<dbReference type="Proteomes" id="UP001445472">
    <property type="component" value="Unassembled WGS sequence"/>
</dbReference>
<organism evidence="1 2">
    <name type="scientific">Streptomyces xantholiticus</name>
    <dbReference type="NCBI Taxonomy" id="68285"/>
    <lineage>
        <taxon>Bacteria</taxon>
        <taxon>Bacillati</taxon>
        <taxon>Actinomycetota</taxon>
        <taxon>Actinomycetes</taxon>
        <taxon>Kitasatosporales</taxon>
        <taxon>Streptomycetaceae</taxon>
        <taxon>Streptomyces</taxon>
    </lineage>
</organism>
<protein>
    <submittedName>
        <fullName evidence="1">Uncharacterized protein</fullName>
    </submittedName>
</protein>
<reference evidence="1 2" key="1">
    <citation type="submission" date="2024-06" db="EMBL/GenBank/DDBJ databases">
        <title>The Natural Products Discovery Center: Release of the First 8490 Sequenced Strains for Exploring Actinobacteria Biosynthetic Diversity.</title>
        <authorList>
            <person name="Kalkreuter E."/>
            <person name="Kautsar S.A."/>
            <person name="Yang D."/>
            <person name="Bader C.D."/>
            <person name="Teijaro C.N."/>
            <person name="Fluegel L."/>
            <person name="Davis C.M."/>
            <person name="Simpson J.R."/>
            <person name="Lauterbach L."/>
            <person name="Steele A.D."/>
            <person name="Gui C."/>
            <person name="Meng S."/>
            <person name="Li G."/>
            <person name="Viehrig K."/>
            <person name="Ye F."/>
            <person name="Su P."/>
            <person name="Kiefer A.F."/>
            <person name="Nichols A."/>
            <person name="Cepeda A.J."/>
            <person name="Yan W."/>
            <person name="Fan B."/>
            <person name="Jiang Y."/>
            <person name="Adhikari A."/>
            <person name="Zheng C.-J."/>
            <person name="Schuster L."/>
            <person name="Cowan T.M."/>
            <person name="Smanski M.J."/>
            <person name="Chevrette M.G."/>
            <person name="De Carvalho L.P.S."/>
            <person name="Shen B."/>
        </authorList>
    </citation>
    <scope>NUCLEOTIDE SEQUENCE [LARGE SCALE GENOMIC DNA]</scope>
    <source>
        <strain evidence="1 2">NPDC000837</strain>
    </source>
</reference>
<proteinExistence type="predicted"/>
<evidence type="ECO:0000313" key="1">
    <source>
        <dbReference type="EMBL" id="MER6617866.1"/>
    </source>
</evidence>
<name>A0ABV1V4C3_9ACTN</name>
<dbReference type="RefSeq" id="WP_351978878.1">
    <property type="nucleotide sequence ID" value="NZ_JBEPBX010000046.1"/>
</dbReference>
<comment type="caution">
    <text evidence="1">The sequence shown here is derived from an EMBL/GenBank/DDBJ whole genome shotgun (WGS) entry which is preliminary data.</text>
</comment>
<keyword evidence="2" id="KW-1185">Reference proteome</keyword>
<dbReference type="EMBL" id="JBEPBX010000046">
    <property type="protein sequence ID" value="MER6617866.1"/>
    <property type="molecule type" value="Genomic_DNA"/>
</dbReference>
<sequence length="118" mass="12794">MNSTAVGENKRCRLHVDDESTLSASIEPWERNASAQDVARVALAVDPSDTQSKDRRFIYSKTGAVGRVNCPNTSSSNQFLWATVRVTHDEATAGEMRELIAAYADAVAASSECGQMLE</sequence>
<accession>A0ABV1V4C3</accession>